<dbReference type="AlphaFoldDB" id="A0A1G9Z211"/>
<accession>A0A1G9Z211</accession>
<name>A0A1G9Z211_9ACTN</name>
<dbReference type="OrthoDB" id="9773549at2"/>
<proteinExistence type="predicted"/>
<reference evidence="3" key="1">
    <citation type="submission" date="2016-10" db="EMBL/GenBank/DDBJ databases">
        <authorList>
            <person name="Varghese N."/>
            <person name="Submissions S."/>
        </authorList>
    </citation>
    <scope>NUCLEOTIDE SEQUENCE [LARGE SCALE GENOMIC DNA]</scope>
    <source>
        <strain evidence="3">CGMCC 4.7042</strain>
    </source>
</reference>
<feature type="domain" description="AB hydrolase-1" evidence="1">
    <location>
        <begin position="4"/>
        <end position="224"/>
    </location>
</feature>
<keyword evidence="3" id="KW-1185">Reference proteome</keyword>
<dbReference type="PANTHER" id="PTHR37017">
    <property type="entry name" value="AB HYDROLASE-1 DOMAIN-CONTAINING PROTEIN-RELATED"/>
    <property type="match status" value="1"/>
</dbReference>
<dbReference type="Gene3D" id="3.40.50.1820">
    <property type="entry name" value="alpha/beta hydrolase"/>
    <property type="match status" value="1"/>
</dbReference>
<dbReference type="Proteomes" id="UP000199063">
    <property type="component" value="Unassembled WGS sequence"/>
</dbReference>
<dbReference type="PANTHER" id="PTHR37017:SF11">
    <property type="entry name" value="ESTERASE_LIPASE_THIOESTERASE DOMAIN-CONTAINING PROTEIN"/>
    <property type="match status" value="1"/>
</dbReference>
<dbReference type="InterPro" id="IPR000073">
    <property type="entry name" value="AB_hydrolase_1"/>
</dbReference>
<dbReference type="GeneID" id="40832544"/>
<dbReference type="RefSeq" id="WP_093659130.1">
    <property type="nucleotide sequence ID" value="NZ_FNHI01000020.1"/>
</dbReference>
<dbReference type="Pfam" id="PF12697">
    <property type="entry name" value="Abhydrolase_6"/>
    <property type="match status" value="1"/>
</dbReference>
<gene>
    <name evidence="2" type="ORF">SAMN05444921_120100</name>
</gene>
<dbReference type="InterPro" id="IPR052897">
    <property type="entry name" value="Sec-Metab_Biosynth_Hydrolase"/>
</dbReference>
<evidence type="ECO:0000313" key="3">
    <source>
        <dbReference type="Proteomes" id="UP000199063"/>
    </source>
</evidence>
<sequence>MANFVLVAGAWLGAWAWDDVVPELRAAGHGVRPLTLSGLAEKSGAPAGQQTHVRDIVHEIEGHDLRDVVLVGHSYAGIPVGQAAERIGDRLRRVVFVDSNVPSHGESFVTAWPDGRAMIEASMAATGGFWAPLTEADFAGQGLSDGQIGRLVGGATPHPGATLTEPAVLGRGVGELPATYVKCLLDGAEPGPDVAELLRGEHWRLVELDTGHWPMFSRPRELARVLLDAVGPGR</sequence>
<protein>
    <submittedName>
        <fullName evidence="2">Pimeloyl-ACP methyl ester carboxylesterase</fullName>
    </submittedName>
</protein>
<dbReference type="EMBL" id="FNHI01000020">
    <property type="protein sequence ID" value="SDN15359.1"/>
    <property type="molecule type" value="Genomic_DNA"/>
</dbReference>
<dbReference type="InterPro" id="IPR029058">
    <property type="entry name" value="AB_hydrolase_fold"/>
</dbReference>
<dbReference type="GO" id="GO:0003824">
    <property type="term" value="F:catalytic activity"/>
    <property type="evidence" value="ECO:0007669"/>
    <property type="project" value="UniProtKB-ARBA"/>
</dbReference>
<dbReference type="SUPFAM" id="SSF53474">
    <property type="entry name" value="alpha/beta-Hydrolases"/>
    <property type="match status" value="1"/>
</dbReference>
<dbReference type="STRING" id="1196353.SAMN05444921_120100"/>
<evidence type="ECO:0000259" key="1">
    <source>
        <dbReference type="Pfam" id="PF12697"/>
    </source>
</evidence>
<evidence type="ECO:0000313" key="2">
    <source>
        <dbReference type="EMBL" id="SDN15359.1"/>
    </source>
</evidence>
<organism evidence="2 3">
    <name type="scientific">Streptomyces wuyuanensis</name>
    <dbReference type="NCBI Taxonomy" id="1196353"/>
    <lineage>
        <taxon>Bacteria</taxon>
        <taxon>Bacillati</taxon>
        <taxon>Actinomycetota</taxon>
        <taxon>Actinomycetes</taxon>
        <taxon>Kitasatosporales</taxon>
        <taxon>Streptomycetaceae</taxon>
        <taxon>Streptomyces</taxon>
    </lineage>
</organism>